<keyword evidence="3" id="KW-0808">Transferase</keyword>
<comment type="similarity">
    <text evidence="1">Belongs to the CpsD/CapB family.</text>
</comment>
<dbReference type="InterPro" id="IPR027417">
    <property type="entry name" value="P-loop_NTPase"/>
</dbReference>
<dbReference type="GO" id="GO:0005524">
    <property type="term" value="F:ATP binding"/>
    <property type="evidence" value="ECO:0007669"/>
    <property type="project" value="UniProtKB-KW"/>
</dbReference>
<accession>A0A927W733</accession>
<dbReference type="Pfam" id="PF13614">
    <property type="entry name" value="AAA_31"/>
    <property type="match status" value="1"/>
</dbReference>
<dbReference type="FunFam" id="3.40.50.300:FF:000527">
    <property type="entry name" value="Tyrosine-protein kinase etk"/>
    <property type="match status" value="1"/>
</dbReference>
<dbReference type="EC" id="2.7.10.2" evidence="2"/>
<comment type="catalytic activity">
    <reaction evidence="8">
        <text>L-tyrosyl-[protein] + ATP = O-phospho-L-tyrosyl-[protein] + ADP + H(+)</text>
        <dbReference type="Rhea" id="RHEA:10596"/>
        <dbReference type="Rhea" id="RHEA-COMP:10136"/>
        <dbReference type="Rhea" id="RHEA-COMP:20101"/>
        <dbReference type="ChEBI" id="CHEBI:15378"/>
        <dbReference type="ChEBI" id="CHEBI:30616"/>
        <dbReference type="ChEBI" id="CHEBI:46858"/>
        <dbReference type="ChEBI" id="CHEBI:61978"/>
        <dbReference type="ChEBI" id="CHEBI:456216"/>
        <dbReference type="EC" id="2.7.10.2"/>
    </reaction>
</comment>
<keyword evidence="6" id="KW-0067">ATP-binding</keyword>
<dbReference type="AlphaFoldDB" id="A0A927W733"/>
<evidence type="ECO:0000256" key="5">
    <source>
        <dbReference type="ARBA" id="ARBA00022777"/>
    </source>
</evidence>
<proteinExistence type="inferred from homology"/>
<dbReference type="GO" id="GO:0005886">
    <property type="term" value="C:plasma membrane"/>
    <property type="evidence" value="ECO:0007669"/>
    <property type="project" value="UniProtKB-ARBA"/>
</dbReference>
<dbReference type="Proteomes" id="UP000768462">
    <property type="component" value="Unassembled WGS sequence"/>
</dbReference>
<comment type="caution">
    <text evidence="10">The sequence shown here is derived from an EMBL/GenBank/DDBJ whole genome shotgun (WGS) entry which is preliminary data.</text>
</comment>
<protein>
    <recommendedName>
        <fullName evidence="2">non-specific protein-tyrosine kinase</fullName>
        <ecNumber evidence="2">2.7.10.2</ecNumber>
    </recommendedName>
</protein>
<dbReference type="PANTHER" id="PTHR32309:SF13">
    <property type="entry name" value="FERRIC ENTEROBACTIN TRANSPORT PROTEIN FEPE"/>
    <property type="match status" value="1"/>
</dbReference>
<evidence type="ECO:0000256" key="3">
    <source>
        <dbReference type="ARBA" id="ARBA00022679"/>
    </source>
</evidence>
<organism evidence="10 11">
    <name type="scientific">Clostridium sulfidigenes</name>
    <dbReference type="NCBI Taxonomy" id="318464"/>
    <lineage>
        <taxon>Bacteria</taxon>
        <taxon>Bacillati</taxon>
        <taxon>Bacillota</taxon>
        <taxon>Clostridia</taxon>
        <taxon>Eubacteriales</taxon>
        <taxon>Clostridiaceae</taxon>
        <taxon>Clostridium</taxon>
    </lineage>
</organism>
<evidence type="ECO:0000256" key="4">
    <source>
        <dbReference type="ARBA" id="ARBA00022741"/>
    </source>
</evidence>
<dbReference type="NCBIfam" id="TIGR01007">
    <property type="entry name" value="eps_fam"/>
    <property type="match status" value="1"/>
</dbReference>
<keyword evidence="5 10" id="KW-0418">Kinase</keyword>
<dbReference type="InterPro" id="IPR025669">
    <property type="entry name" value="AAA_dom"/>
</dbReference>
<evidence type="ECO:0000256" key="2">
    <source>
        <dbReference type="ARBA" id="ARBA00011903"/>
    </source>
</evidence>
<evidence type="ECO:0000313" key="11">
    <source>
        <dbReference type="Proteomes" id="UP000768462"/>
    </source>
</evidence>
<keyword evidence="4" id="KW-0547">Nucleotide-binding</keyword>
<evidence type="ECO:0000259" key="9">
    <source>
        <dbReference type="Pfam" id="PF13614"/>
    </source>
</evidence>
<evidence type="ECO:0000256" key="8">
    <source>
        <dbReference type="ARBA" id="ARBA00051245"/>
    </source>
</evidence>
<reference evidence="10" key="1">
    <citation type="submission" date="2019-04" db="EMBL/GenBank/DDBJ databases">
        <title>Evolution of Biomass-Degrading Anaerobic Consortia Revealed by Metagenomics.</title>
        <authorList>
            <person name="Peng X."/>
        </authorList>
    </citation>
    <scope>NUCLEOTIDE SEQUENCE</scope>
    <source>
        <strain evidence="10">SIG254</strain>
    </source>
</reference>
<sequence length="218" mass="24027">MFIVEKEPKSIAAESYRTLRTNIQYSSFDKEYRVIVVTSSEPGEGKSTTTGNLALSMAQGDKKVILIDCDLRKPSLHKKFKVSNLVGLSDVMIGKADLATAAHRYNKNLVLLTSGKIPPNPSEMLSSKAMTSLLEVLKESFDYIIIDTPPVQAVTDSQILSTKADGTILVVRAERTKKESVQNAVNLLKKVNANIIGTVLNGVDASRNKYYYYYGESK</sequence>
<dbReference type="EMBL" id="SVCM01000049">
    <property type="protein sequence ID" value="MBE6059371.1"/>
    <property type="molecule type" value="Genomic_DNA"/>
</dbReference>
<dbReference type="GO" id="GO:0004715">
    <property type="term" value="F:non-membrane spanning protein tyrosine kinase activity"/>
    <property type="evidence" value="ECO:0007669"/>
    <property type="project" value="UniProtKB-EC"/>
</dbReference>
<evidence type="ECO:0000256" key="1">
    <source>
        <dbReference type="ARBA" id="ARBA00007316"/>
    </source>
</evidence>
<name>A0A927W733_9CLOT</name>
<evidence type="ECO:0000313" key="10">
    <source>
        <dbReference type="EMBL" id="MBE6059371.1"/>
    </source>
</evidence>
<dbReference type="CDD" id="cd05387">
    <property type="entry name" value="BY-kinase"/>
    <property type="match status" value="1"/>
</dbReference>
<dbReference type="PANTHER" id="PTHR32309">
    <property type="entry name" value="TYROSINE-PROTEIN KINASE"/>
    <property type="match status" value="1"/>
</dbReference>
<evidence type="ECO:0000256" key="7">
    <source>
        <dbReference type="ARBA" id="ARBA00023137"/>
    </source>
</evidence>
<dbReference type="Gene3D" id="3.40.50.300">
    <property type="entry name" value="P-loop containing nucleotide triphosphate hydrolases"/>
    <property type="match status" value="1"/>
</dbReference>
<evidence type="ECO:0000256" key="6">
    <source>
        <dbReference type="ARBA" id="ARBA00022840"/>
    </source>
</evidence>
<gene>
    <name evidence="10" type="ORF">E7215_04260</name>
</gene>
<dbReference type="InterPro" id="IPR005702">
    <property type="entry name" value="Wzc-like_C"/>
</dbReference>
<feature type="domain" description="AAA" evidence="9">
    <location>
        <begin position="33"/>
        <end position="194"/>
    </location>
</feature>
<dbReference type="GO" id="GO:0042802">
    <property type="term" value="F:identical protein binding"/>
    <property type="evidence" value="ECO:0007669"/>
    <property type="project" value="UniProtKB-ARBA"/>
</dbReference>
<dbReference type="SUPFAM" id="SSF52540">
    <property type="entry name" value="P-loop containing nucleoside triphosphate hydrolases"/>
    <property type="match status" value="1"/>
</dbReference>
<keyword evidence="7" id="KW-0829">Tyrosine-protein kinase</keyword>
<dbReference type="InterPro" id="IPR050445">
    <property type="entry name" value="Bact_polysacc_biosynth/exp"/>
</dbReference>